<proteinExistence type="predicted"/>
<gene>
    <name evidence="2" type="ORF">IEO21_05450</name>
</gene>
<evidence type="ECO:0000313" key="2">
    <source>
        <dbReference type="EMBL" id="KAF9813679.1"/>
    </source>
</evidence>
<protein>
    <submittedName>
        <fullName evidence="2">Uncharacterized protein</fullName>
    </submittedName>
</protein>
<dbReference type="OMA" id="RDSCHVT"/>
<dbReference type="GO" id="GO:0046933">
    <property type="term" value="F:proton-transporting ATP synthase activity, rotational mechanism"/>
    <property type="evidence" value="ECO:0007669"/>
    <property type="project" value="TreeGrafter"/>
</dbReference>
<dbReference type="InterPro" id="IPR019711">
    <property type="entry name" value="ATP_synth_F0_suH"/>
</dbReference>
<dbReference type="EMBL" id="JADOXO010000099">
    <property type="protein sequence ID" value="KAF9813679.1"/>
    <property type="molecule type" value="Genomic_DNA"/>
</dbReference>
<dbReference type="PANTHER" id="PTHR28207:SF1">
    <property type="entry name" value="ATP SYNTHASE SUBUNIT H, MITOCHONDRIAL"/>
    <property type="match status" value="1"/>
</dbReference>
<feature type="signal peptide" evidence="1">
    <location>
        <begin position="1"/>
        <end position="16"/>
    </location>
</feature>
<dbReference type="PANTHER" id="PTHR28207">
    <property type="entry name" value="ATP SYNTHASE SUBUNIT H, MITOCHONDRIAL"/>
    <property type="match status" value="1"/>
</dbReference>
<evidence type="ECO:0000313" key="3">
    <source>
        <dbReference type="Proteomes" id="UP000639403"/>
    </source>
</evidence>
<organism evidence="2 3">
    <name type="scientific">Rhodonia placenta</name>
    <dbReference type="NCBI Taxonomy" id="104341"/>
    <lineage>
        <taxon>Eukaryota</taxon>
        <taxon>Fungi</taxon>
        <taxon>Dikarya</taxon>
        <taxon>Basidiomycota</taxon>
        <taxon>Agaricomycotina</taxon>
        <taxon>Agaricomycetes</taxon>
        <taxon>Polyporales</taxon>
        <taxon>Adustoporiaceae</taxon>
        <taxon>Rhodonia</taxon>
    </lineage>
</organism>
<name>A0A8H7P1X1_9APHY</name>
<reference evidence="2" key="2">
    <citation type="journal article" name="Front. Microbiol.">
        <title>Degradative Capacity of Two Strains of Rhodonia placenta: From Phenotype to Genotype.</title>
        <authorList>
            <person name="Kolle M."/>
            <person name="Horta M.A.C."/>
            <person name="Nowrousian M."/>
            <person name="Ohm R.A."/>
            <person name="Benz J.P."/>
            <person name="Pilgard A."/>
        </authorList>
    </citation>
    <scope>NUCLEOTIDE SEQUENCE</scope>
    <source>
        <strain evidence="2">FPRL280</strain>
    </source>
</reference>
<keyword evidence="1" id="KW-0732">Signal</keyword>
<accession>A0A8H7P1X1</accession>
<reference evidence="2" key="1">
    <citation type="submission" date="2020-11" db="EMBL/GenBank/DDBJ databases">
        <authorList>
            <person name="Koelle M."/>
            <person name="Horta M.A.C."/>
            <person name="Nowrousian M."/>
            <person name="Ohm R.A."/>
            <person name="Benz P."/>
            <person name="Pilgard A."/>
        </authorList>
    </citation>
    <scope>NUCLEOTIDE SEQUENCE</scope>
    <source>
        <strain evidence="2">FPRL280</strain>
    </source>
</reference>
<dbReference type="Proteomes" id="UP000639403">
    <property type="component" value="Unassembled WGS sequence"/>
</dbReference>
<dbReference type="AlphaFoldDB" id="A0A8H7P1X1"/>
<comment type="caution">
    <text evidence="2">The sequence shown here is derived from an EMBL/GenBank/DDBJ whole genome shotgun (WGS) entry which is preliminary data.</text>
</comment>
<feature type="chain" id="PRO_5034287059" evidence="1">
    <location>
        <begin position="17"/>
        <end position="186"/>
    </location>
</feature>
<dbReference type="Pfam" id="PF10775">
    <property type="entry name" value="ATP_sub_h"/>
    <property type="match status" value="1"/>
</dbReference>
<sequence>MRRAEVVTILASIVVAVEVNGGAAGFGGGRERQPEPNRGRTRDHRHVTLLFLTMSSTLLRQASLAARSVSRSCAFSTSAVARKAHPRHADFVQDLYIKELKAYKPPAPVKDAHVGAVKSYSIPAAPQPPTLPADLAAELSAYDAVEPVVTGQTASATHSPETLVTGADTFLAFLEADEPKAESAHH</sequence>
<evidence type="ECO:0000256" key="1">
    <source>
        <dbReference type="SAM" id="SignalP"/>
    </source>
</evidence>